<evidence type="ECO:0000259" key="4">
    <source>
        <dbReference type="PROSITE" id="PS51186"/>
    </source>
</evidence>
<dbReference type="Gene3D" id="3.40.630.30">
    <property type="match status" value="1"/>
</dbReference>
<dbReference type="FunFam" id="3.40.630.30:FF:000064">
    <property type="entry name" value="GNAT family acetyltransferase"/>
    <property type="match status" value="1"/>
</dbReference>
<protein>
    <submittedName>
        <fullName evidence="5">Diamine acetyltransferase 2</fullName>
    </submittedName>
</protein>
<dbReference type="GO" id="GO:0008080">
    <property type="term" value="F:N-acetyltransferase activity"/>
    <property type="evidence" value="ECO:0007669"/>
    <property type="project" value="UniProtKB-ARBA"/>
</dbReference>
<dbReference type="InterPro" id="IPR051016">
    <property type="entry name" value="Diverse_Substrate_AcTransf"/>
</dbReference>
<dbReference type="Pfam" id="PF00583">
    <property type="entry name" value="Acetyltransf_1"/>
    <property type="match status" value="1"/>
</dbReference>
<dbReference type="PANTHER" id="PTHR10545">
    <property type="entry name" value="DIAMINE N-ACETYLTRANSFERASE"/>
    <property type="match status" value="1"/>
</dbReference>
<evidence type="ECO:0000256" key="2">
    <source>
        <dbReference type="ARBA" id="ARBA00022679"/>
    </source>
</evidence>
<dbReference type="EMBL" id="MTYJ01000042">
    <property type="protein sequence ID" value="OQV19102.1"/>
    <property type="molecule type" value="Genomic_DNA"/>
</dbReference>
<dbReference type="CDD" id="cd04301">
    <property type="entry name" value="NAT_SF"/>
    <property type="match status" value="1"/>
</dbReference>
<dbReference type="AlphaFoldDB" id="A0A1W0WV77"/>
<dbReference type="OrthoDB" id="7305308at2759"/>
<organism evidence="5 6">
    <name type="scientific">Hypsibius exemplaris</name>
    <name type="common">Freshwater tardigrade</name>
    <dbReference type="NCBI Taxonomy" id="2072580"/>
    <lineage>
        <taxon>Eukaryota</taxon>
        <taxon>Metazoa</taxon>
        <taxon>Ecdysozoa</taxon>
        <taxon>Tardigrada</taxon>
        <taxon>Eutardigrada</taxon>
        <taxon>Parachela</taxon>
        <taxon>Hypsibioidea</taxon>
        <taxon>Hypsibiidae</taxon>
        <taxon>Hypsibius</taxon>
    </lineage>
</organism>
<name>A0A1W0WV77_HYPEX</name>
<dbReference type="Proteomes" id="UP000192578">
    <property type="component" value="Unassembled WGS sequence"/>
</dbReference>
<dbReference type="SUPFAM" id="SSF55729">
    <property type="entry name" value="Acyl-CoA N-acyltransferases (Nat)"/>
    <property type="match status" value="1"/>
</dbReference>
<sequence>MTSAAVTAQEVSGIRIRLAVREDCEVIADMIDVKHELPSEKEMTPERLRSDGFPDPASSQSAASFRCFLAEDVATGQVCGYAIFYPCYSTWKGKAMALEGLYVDEAHQKRGIGHRLFVAVCREALDSGANAVRLSVHKDNANAIKFYVQRGFQNSTEELGWHAGRFPLEALQKAVRESSN</sequence>
<gene>
    <name evidence="5" type="ORF">BV898_06742</name>
</gene>
<dbReference type="InterPro" id="IPR000182">
    <property type="entry name" value="GNAT_dom"/>
</dbReference>
<comment type="caution">
    <text evidence="5">The sequence shown here is derived from an EMBL/GenBank/DDBJ whole genome shotgun (WGS) entry which is preliminary data.</text>
</comment>
<keyword evidence="3" id="KW-0012">Acyltransferase</keyword>
<proteinExistence type="inferred from homology"/>
<accession>A0A1W0WV77</accession>
<reference evidence="6" key="1">
    <citation type="submission" date="2017-01" db="EMBL/GenBank/DDBJ databases">
        <title>Comparative genomics of anhydrobiosis in the tardigrade Hypsibius dujardini.</title>
        <authorList>
            <person name="Yoshida Y."/>
            <person name="Koutsovoulos G."/>
            <person name="Laetsch D."/>
            <person name="Stevens L."/>
            <person name="Kumar S."/>
            <person name="Horikawa D."/>
            <person name="Ishino K."/>
            <person name="Komine S."/>
            <person name="Tomita M."/>
            <person name="Blaxter M."/>
            <person name="Arakawa K."/>
        </authorList>
    </citation>
    <scope>NUCLEOTIDE SEQUENCE [LARGE SCALE GENOMIC DNA]</scope>
    <source>
        <strain evidence="6">Z151</strain>
    </source>
</reference>
<dbReference type="InterPro" id="IPR016181">
    <property type="entry name" value="Acyl_CoA_acyltransferase"/>
</dbReference>
<keyword evidence="2" id="KW-0808">Transferase</keyword>
<evidence type="ECO:0000256" key="1">
    <source>
        <dbReference type="ARBA" id="ARBA00008694"/>
    </source>
</evidence>
<keyword evidence="6" id="KW-1185">Reference proteome</keyword>
<evidence type="ECO:0000256" key="3">
    <source>
        <dbReference type="ARBA" id="ARBA00023315"/>
    </source>
</evidence>
<comment type="similarity">
    <text evidence="1">Belongs to the acetyltransferase family.</text>
</comment>
<dbReference type="PANTHER" id="PTHR10545:SF29">
    <property type="entry name" value="GH14572P-RELATED"/>
    <property type="match status" value="1"/>
</dbReference>
<dbReference type="PROSITE" id="PS51186">
    <property type="entry name" value="GNAT"/>
    <property type="match status" value="1"/>
</dbReference>
<evidence type="ECO:0000313" key="6">
    <source>
        <dbReference type="Proteomes" id="UP000192578"/>
    </source>
</evidence>
<evidence type="ECO:0000313" key="5">
    <source>
        <dbReference type="EMBL" id="OQV19102.1"/>
    </source>
</evidence>
<feature type="domain" description="N-acetyltransferase" evidence="4">
    <location>
        <begin position="14"/>
        <end position="173"/>
    </location>
</feature>